<dbReference type="Gene3D" id="3.40.630.30">
    <property type="match status" value="1"/>
</dbReference>
<dbReference type="OrthoDB" id="9796171at2"/>
<comment type="caution">
    <text evidence="2">The sequence shown here is derived from an EMBL/GenBank/DDBJ whole genome shotgun (WGS) entry which is preliminary data.</text>
</comment>
<reference evidence="2 3" key="1">
    <citation type="submission" date="2018-03" db="EMBL/GenBank/DDBJ databases">
        <title>Alkalicoccus saliphilus sp. nov., isolated from a mineral pool.</title>
        <authorList>
            <person name="Zhao B."/>
        </authorList>
    </citation>
    <scope>NUCLEOTIDE SEQUENCE [LARGE SCALE GENOMIC DNA]</scope>
    <source>
        <strain evidence="2 3">6AG</strain>
    </source>
</reference>
<evidence type="ECO:0000313" key="2">
    <source>
        <dbReference type="EMBL" id="PTL37574.1"/>
    </source>
</evidence>
<protein>
    <submittedName>
        <fullName evidence="2">GNAT family N-acetyltransferase</fullName>
    </submittedName>
</protein>
<dbReference type="GO" id="GO:0004343">
    <property type="term" value="F:glucosamine 6-phosphate N-acetyltransferase activity"/>
    <property type="evidence" value="ECO:0007669"/>
    <property type="project" value="TreeGrafter"/>
</dbReference>
<dbReference type="SUPFAM" id="SSF55729">
    <property type="entry name" value="Acyl-CoA N-acyltransferases (Nat)"/>
    <property type="match status" value="1"/>
</dbReference>
<dbReference type="PROSITE" id="PS51186">
    <property type="entry name" value="GNAT"/>
    <property type="match status" value="1"/>
</dbReference>
<sequence length="147" mass="17222">MKWHIKKFEDFSPEELYRILQIRVEVFVVEQNCPYPEIDGKDKDCWHLYAEEHGEILAYARLLPPGLSYEEAAIGRVLVAEVYRGSGLGKELMEQSVAFLNDKMNYSSIRLQAQEYAEKFYSSFGFQRISETYLEDNIPHVDMKKVD</sequence>
<proteinExistence type="predicted"/>
<evidence type="ECO:0000313" key="3">
    <source>
        <dbReference type="Proteomes" id="UP000240509"/>
    </source>
</evidence>
<name>A0A2T4U2F4_9BACI</name>
<evidence type="ECO:0000259" key="1">
    <source>
        <dbReference type="PROSITE" id="PS51186"/>
    </source>
</evidence>
<dbReference type="InterPro" id="IPR039143">
    <property type="entry name" value="GNPNAT1-like"/>
</dbReference>
<dbReference type="Pfam" id="PF13673">
    <property type="entry name" value="Acetyltransf_10"/>
    <property type="match status" value="1"/>
</dbReference>
<keyword evidence="2" id="KW-0808">Transferase</keyword>
<gene>
    <name evidence="2" type="ORF">C6Y45_15840</name>
</gene>
<feature type="domain" description="N-acetyltransferase" evidence="1">
    <location>
        <begin position="6"/>
        <end position="147"/>
    </location>
</feature>
<accession>A0A2T4U2F4</accession>
<dbReference type="PANTHER" id="PTHR13355:SF11">
    <property type="entry name" value="GLUCOSAMINE 6-PHOSPHATE N-ACETYLTRANSFERASE"/>
    <property type="match status" value="1"/>
</dbReference>
<dbReference type="PANTHER" id="PTHR13355">
    <property type="entry name" value="GLUCOSAMINE 6-PHOSPHATE N-ACETYLTRANSFERASE"/>
    <property type="match status" value="1"/>
</dbReference>
<organism evidence="2 3">
    <name type="scientific">Alkalicoccus saliphilus</name>
    <dbReference type="NCBI Taxonomy" id="200989"/>
    <lineage>
        <taxon>Bacteria</taxon>
        <taxon>Bacillati</taxon>
        <taxon>Bacillota</taxon>
        <taxon>Bacilli</taxon>
        <taxon>Bacillales</taxon>
        <taxon>Bacillaceae</taxon>
        <taxon>Alkalicoccus</taxon>
    </lineage>
</organism>
<keyword evidence="3" id="KW-1185">Reference proteome</keyword>
<dbReference type="InterPro" id="IPR000182">
    <property type="entry name" value="GNAT_dom"/>
</dbReference>
<dbReference type="RefSeq" id="WP_107586196.1">
    <property type="nucleotide sequence ID" value="NZ_PZJJ01000043.1"/>
</dbReference>
<dbReference type="InterPro" id="IPR016181">
    <property type="entry name" value="Acyl_CoA_acyltransferase"/>
</dbReference>
<dbReference type="CDD" id="cd04301">
    <property type="entry name" value="NAT_SF"/>
    <property type="match status" value="1"/>
</dbReference>
<dbReference type="AlphaFoldDB" id="A0A2T4U2F4"/>
<dbReference type="EMBL" id="PZJJ01000043">
    <property type="protein sequence ID" value="PTL37574.1"/>
    <property type="molecule type" value="Genomic_DNA"/>
</dbReference>
<dbReference type="Proteomes" id="UP000240509">
    <property type="component" value="Unassembled WGS sequence"/>
</dbReference>